<accession>A0A2A2F902</accession>
<name>A0A2A2F902_9GAMM</name>
<protein>
    <submittedName>
        <fullName evidence="7">Polysaccharide biosynthesis protein</fullName>
    </submittedName>
</protein>
<comment type="subcellular location">
    <subcellularLocation>
        <location evidence="1">Cell membrane</location>
        <topology evidence="1">Multi-pass membrane protein</topology>
    </subcellularLocation>
</comment>
<feature type="transmembrane region" description="Helical" evidence="6">
    <location>
        <begin position="463"/>
        <end position="485"/>
    </location>
</feature>
<evidence type="ECO:0000256" key="2">
    <source>
        <dbReference type="ARBA" id="ARBA00022475"/>
    </source>
</evidence>
<feature type="transmembrane region" description="Helical" evidence="6">
    <location>
        <begin position="80"/>
        <end position="103"/>
    </location>
</feature>
<evidence type="ECO:0000313" key="7">
    <source>
        <dbReference type="EMBL" id="PAU81204.1"/>
    </source>
</evidence>
<keyword evidence="3 6" id="KW-0812">Transmembrane</keyword>
<dbReference type="InterPro" id="IPR050833">
    <property type="entry name" value="Poly_Biosynth_Transport"/>
</dbReference>
<keyword evidence="4 6" id="KW-1133">Transmembrane helix</keyword>
<dbReference type="OrthoDB" id="653189at2"/>
<feature type="transmembrane region" description="Helical" evidence="6">
    <location>
        <begin position="439"/>
        <end position="457"/>
    </location>
</feature>
<evidence type="ECO:0000313" key="8">
    <source>
        <dbReference type="Proteomes" id="UP000218896"/>
    </source>
</evidence>
<dbReference type="EMBL" id="NSKD01000002">
    <property type="protein sequence ID" value="PAU81204.1"/>
    <property type="molecule type" value="Genomic_DNA"/>
</dbReference>
<evidence type="ECO:0000256" key="6">
    <source>
        <dbReference type="SAM" id="Phobius"/>
    </source>
</evidence>
<feature type="transmembrane region" description="Helical" evidence="6">
    <location>
        <begin position="181"/>
        <end position="203"/>
    </location>
</feature>
<feature type="transmembrane region" description="Helical" evidence="6">
    <location>
        <begin position="310"/>
        <end position="330"/>
    </location>
</feature>
<feature type="transmembrane region" description="Helical" evidence="6">
    <location>
        <begin position="249"/>
        <end position="266"/>
    </location>
</feature>
<gene>
    <name evidence="7" type="ORF">CK501_06495</name>
</gene>
<dbReference type="AlphaFoldDB" id="A0A2A2F902"/>
<evidence type="ECO:0000256" key="1">
    <source>
        <dbReference type="ARBA" id="ARBA00004651"/>
    </source>
</evidence>
<feature type="transmembrane region" description="Helical" evidence="6">
    <location>
        <begin position="154"/>
        <end position="175"/>
    </location>
</feature>
<feature type="transmembrane region" description="Helical" evidence="6">
    <location>
        <begin position="12"/>
        <end position="31"/>
    </location>
</feature>
<keyword evidence="5 6" id="KW-0472">Membrane</keyword>
<evidence type="ECO:0000256" key="4">
    <source>
        <dbReference type="ARBA" id="ARBA00022989"/>
    </source>
</evidence>
<dbReference type="GO" id="GO:0005886">
    <property type="term" value="C:plasma membrane"/>
    <property type="evidence" value="ECO:0007669"/>
    <property type="project" value="UniProtKB-SubCell"/>
</dbReference>
<dbReference type="InterPro" id="IPR002797">
    <property type="entry name" value="Polysacc_synth"/>
</dbReference>
<feature type="transmembrane region" description="Helical" evidence="6">
    <location>
        <begin position="375"/>
        <end position="394"/>
    </location>
</feature>
<reference evidence="7 8" key="1">
    <citation type="submission" date="2017-08" db="EMBL/GenBank/DDBJ databases">
        <title>Halovibrio sewagensis sp. nov., isolated from wastewater of high salinity.</title>
        <authorList>
            <person name="Dong X."/>
            <person name="Zhang G."/>
        </authorList>
    </citation>
    <scope>NUCLEOTIDE SEQUENCE [LARGE SCALE GENOMIC DNA]</scope>
    <source>
        <strain evidence="7 8">YL5-2</strain>
    </source>
</reference>
<organism evidence="7 8">
    <name type="scientific">Halovibrio salipaludis</name>
    <dbReference type="NCBI Taxonomy" id="2032626"/>
    <lineage>
        <taxon>Bacteria</taxon>
        <taxon>Pseudomonadati</taxon>
        <taxon>Pseudomonadota</taxon>
        <taxon>Gammaproteobacteria</taxon>
        <taxon>Oceanospirillales</taxon>
        <taxon>Halomonadaceae</taxon>
        <taxon>Halovibrio</taxon>
    </lineage>
</organism>
<keyword evidence="8" id="KW-1185">Reference proteome</keyword>
<keyword evidence="2" id="KW-1003">Cell membrane</keyword>
<dbReference type="PANTHER" id="PTHR30250">
    <property type="entry name" value="PST FAMILY PREDICTED COLANIC ACID TRANSPORTER"/>
    <property type="match status" value="1"/>
</dbReference>
<proteinExistence type="predicted"/>
<comment type="caution">
    <text evidence="7">The sequence shown here is derived from an EMBL/GenBank/DDBJ whole genome shotgun (WGS) entry which is preliminary data.</text>
</comment>
<dbReference type="PANTHER" id="PTHR30250:SF26">
    <property type="entry name" value="PSMA PROTEIN"/>
    <property type="match status" value="1"/>
</dbReference>
<dbReference type="Pfam" id="PF01943">
    <property type="entry name" value="Polysacc_synt"/>
    <property type="match status" value="1"/>
</dbReference>
<evidence type="ECO:0000256" key="3">
    <source>
        <dbReference type="ARBA" id="ARBA00022692"/>
    </source>
</evidence>
<sequence length="512" mass="56905">MLKRLLINTGSNVVQLVVSMVVTFLMAPFYLEMMGHHDYGLREMVLALIGYMGMMDLGMRPTVSRFASMHNAHGDREQLIRVYASSLVFMIAIGILLALFFWLWALWFPSILLEQDGSETRKYTLFLMIIGIQVMFAFPRFVSESFLEGLQRYYLKNVINITGTVGISVLSYLYMTPANALLLFTGLSAAFALIKLILFSLMLTPGRVGAIYPDLREFRWPQLREMLQFGSKSFIQGAAQKIETMSDRLVIGALLGPSMVPIYTIPFTLVGYVNSITMTLSHAFMPLFSDLNARGQAHRIKRVYLLSSKVLVGLVLPMGLGVSLVGTPFIEIWMKGQFDPETVNAIIVLIALYIVVPKLNPFASRYLTAINEHGIFARVAPIAALANLGLSVWAVTEIGVIGAALGSVFPVFVVTPIFLRKACHHLGITMSQYVRRCLLPAVIPTLIMGAVVLWLRVEWGLTGYGRIVAAILLGAAIYGLAFWGLAMNRDERQWLVARIRRQPVSDGPPGDD</sequence>
<evidence type="ECO:0000256" key="5">
    <source>
        <dbReference type="ARBA" id="ARBA00023136"/>
    </source>
</evidence>
<feature type="transmembrane region" description="Helical" evidence="6">
    <location>
        <begin position="400"/>
        <end position="419"/>
    </location>
</feature>
<feature type="transmembrane region" description="Helical" evidence="6">
    <location>
        <begin position="342"/>
        <end position="363"/>
    </location>
</feature>
<dbReference type="Proteomes" id="UP000218896">
    <property type="component" value="Unassembled WGS sequence"/>
</dbReference>
<dbReference type="RefSeq" id="WP_095616931.1">
    <property type="nucleotide sequence ID" value="NZ_NSKD01000002.1"/>
</dbReference>
<feature type="transmembrane region" description="Helical" evidence="6">
    <location>
        <begin position="123"/>
        <end position="142"/>
    </location>
</feature>